<evidence type="ECO:0000256" key="1">
    <source>
        <dbReference type="ARBA" id="ARBA00023125"/>
    </source>
</evidence>
<organism evidence="4 5">
    <name type="scientific">Tessaracoccus rhinocerotis</name>
    <dbReference type="NCBI Taxonomy" id="1689449"/>
    <lineage>
        <taxon>Bacteria</taxon>
        <taxon>Bacillati</taxon>
        <taxon>Actinomycetota</taxon>
        <taxon>Actinomycetes</taxon>
        <taxon>Propionibacteriales</taxon>
        <taxon>Propionibacteriaceae</taxon>
        <taxon>Tessaracoccus</taxon>
    </lineage>
</organism>
<protein>
    <submittedName>
        <fullName evidence="4">Helix-turn-helix transcriptional regulator</fullName>
    </submittedName>
</protein>
<feature type="domain" description="HTH tetR-type" evidence="3">
    <location>
        <begin position="10"/>
        <end position="69"/>
    </location>
</feature>
<dbReference type="SUPFAM" id="SSF46689">
    <property type="entry name" value="Homeodomain-like"/>
    <property type="match status" value="1"/>
</dbReference>
<dbReference type="Proteomes" id="UP000317638">
    <property type="component" value="Unassembled WGS sequence"/>
</dbReference>
<evidence type="ECO:0000256" key="2">
    <source>
        <dbReference type="PROSITE-ProRule" id="PRU00335"/>
    </source>
</evidence>
<sequence length="217" mass="23453">MNMRSAQEDLTTKARIRDAAILRFASDGLEAPLRAIAADAGVSPGLIMHHFGSRAGLREACDTYVLQQVRHNKSSVLGNAGAPGAMLAQLAEVEGYAPLVGYTLRCLQEGGELTRKFVDGVVADAAAYLADAVAAGTVSPSRVPEDRARVLAEISLGSLLLQLPTGSEPFVLEDLPRWLRRYTERILLPFLELFTEPLLTDSTLLDTYLANTDRSTK</sequence>
<gene>
    <name evidence="4" type="ORF">FOJ82_02310</name>
</gene>
<dbReference type="PANTHER" id="PTHR30055:SF146">
    <property type="entry name" value="HTH-TYPE TRANSCRIPTIONAL DUAL REGULATOR CECR"/>
    <property type="match status" value="1"/>
</dbReference>
<dbReference type="GO" id="GO:0003700">
    <property type="term" value="F:DNA-binding transcription factor activity"/>
    <property type="evidence" value="ECO:0007669"/>
    <property type="project" value="TreeGrafter"/>
</dbReference>
<dbReference type="InterPro" id="IPR050109">
    <property type="entry name" value="HTH-type_TetR-like_transc_reg"/>
</dbReference>
<dbReference type="InterPro" id="IPR041484">
    <property type="entry name" value="TetR_C_25"/>
</dbReference>
<dbReference type="AlphaFoldDB" id="A0A553K4V4"/>
<dbReference type="Pfam" id="PF17933">
    <property type="entry name" value="TetR_C_25"/>
    <property type="match status" value="1"/>
</dbReference>
<keyword evidence="1 2" id="KW-0238">DNA-binding</keyword>
<evidence type="ECO:0000313" key="4">
    <source>
        <dbReference type="EMBL" id="TRY19737.1"/>
    </source>
</evidence>
<dbReference type="InterPro" id="IPR001647">
    <property type="entry name" value="HTH_TetR"/>
</dbReference>
<dbReference type="OrthoDB" id="3403733at2"/>
<dbReference type="PANTHER" id="PTHR30055">
    <property type="entry name" value="HTH-TYPE TRANSCRIPTIONAL REGULATOR RUTR"/>
    <property type="match status" value="1"/>
</dbReference>
<comment type="caution">
    <text evidence="4">The sequence shown here is derived from an EMBL/GenBank/DDBJ whole genome shotgun (WGS) entry which is preliminary data.</text>
</comment>
<name>A0A553K4V4_9ACTN</name>
<keyword evidence="5" id="KW-1185">Reference proteome</keyword>
<evidence type="ECO:0000259" key="3">
    <source>
        <dbReference type="PROSITE" id="PS50977"/>
    </source>
</evidence>
<accession>A0A553K4V4</accession>
<dbReference type="PROSITE" id="PS50977">
    <property type="entry name" value="HTH_TETR_2"/>
    <property type="match status" value="1"/>
</dbReference>
<dbReference type="InterPro" id="IPR009057">
    <property type="entry name" value="Homeodomain-like_sf"/>
</dbReference>
<dbReference type="EMBL" id="VKKG01000001">
    <property type="protein sequence ID" value="TRY19737.1"/>
    <property type="molecule type" value="Genomic_DNA"/>
</dbReference>
<dbReference type="Gene3D" id="1.10.357.10">
    <property type="entry name" value="Tetracycline Repressor, domain 2"/>
    <property type="match status" value="1"/>
</dbReference>
<feature type="DNA-binding region" description="H-T-H motif" evidence="2">
    <location>
        <begin position="32"/>
        <end position="51"/>
    </location>
</feature>
<dbReference type="Pfam" id="PF00440">
    <property type="entry name" value="TetR_N"/>
    <property type="match status" value="1"/>
</dbReference>
<dbReference type="GO" id="GO:0000976">
    <property type="term" value="F:transcription cis-regulatory region binding"/>
    <property type="evidence" value="ECO:0007669"/>
    <property type="project" value="TreeGrafter"/>
</dbReference>
<reference evidence="4 5" key="1">
    <citation type="submission" date="2019-07" db="EMBL/GenBank/DDBJ databases">
        <authorList>
            <person name="Zhou L.-Y."/>
        </authorList>
    </citation>
    <scope>NUCLEOTIDE SEQUENCE [LARGE SCALE GENOMIC DNA]</scope>
    <source>
        <strain evidence="4 5">YIM 101269</strain>
    </source>
</reference>
<proteinExistence type="predicted"/>
<evidence type="ECO:0000313" key="5">
    <source>
        <dbReference type="Proteomes" id="UP000317638"/>
    </source>
</evidence>